<feature type="transmembrane region" description="Helical" evidence="1">
    <location>
        <begin position="136"/>
        <end position="157"/>
    </location>
</feature>
<feature type="transmembrane region" description="Helical" evidence="1">
    <location>
        <begin position="85"/>
        <end position="105"/>
    </location>
</feature>
<accession>A0AAV5N4P2</accession>
<keyword evidence="1" id="KW-1133">Transmembrane helix</keyword>
<keyword evidence="3" id="KW-1185">Reference proteome</keyword>
<organism evidence="2 3">
    <name type="scientific">Leminorella grimontii</name>
    <dbReference type="NCBI Taxonomy" id="82981"/>
    <lineage>
        <taxon>Bacteria</taxon>
        <taxon>Pseudomonadati</taxon>
        <taxon>Pseudomonadota</taxon>
        <taxon>Gammaproteobacteria</taxon>
        <taxon>Enterobacterales</taxon>
        <taxon>Budviciaceae</taxon>
        <taxon>Leminorella</taxon>
    </lineage>
</organism>
<feature type="transmembrane region" description="Helical" evidence="1">
    <location>
        <begin position="30"/>
        <end position="49"/>
    </location>
</feature>
<dbReference type="EMBL" id="BRLH01000003">
    <property type="protein sequence ID" value="GKX55883.1"/>
    <property type="molecule type" value="Genomic_DNA"/>
</dbReference>
<protein>
    <recommendedName>
        <fullName evidence="4">DNA gyrase subunit B</fullName>
    </recommendedName>
</protein>
<comment type="caution">
    <text evidence="2">The sequence shown here is derived from an EMBL/GenBank/DDBJ whole genome shotgun (WGS) entry which is preliminary data.</text>
</comment>
<reference evidence="2" key="1">
    <citation type="submission" date="2022-06" db="EMBL/GenBank/DDBJ databases">
        <title>Draft genome sequences of Leminorella grimontii str. JCM5902.</title>
        <authorList>
            <person name="Wakabayashi Y."/>
            <person name="Kojima K."/>
        </authorList>
    </citation>
    <scope>NUCLEOTIDE SEQUENCE</scope>
    <source>
        <strain evidence="2">JCM 5902</strain>
    </source>
</reference>
<evidence type="ECO:0000256" key="1">
    <source>
        <dbReference type="SAM" id="Phobius"/>
    </source>
</evidence>
<evidence type="ECO:0008006" key="4">
    <source>
        <dbReference type="Google" id="ProtNLM"/>
    </source>
</evidence>
<dbReference type="AlphaFoldDB" id="A0AAV5N4P2"/>
<evidence type="ECO:0000313" key="2">
    <source>
        <dbReference type="EMBL" id="GKX55883.1"/>
    </source>
</evidence>
<proteinExistence type="predicted"/>
<evidence type="ECO:0000313" key="3">
    <source>
        <dbReference type="Proteomes" id="UP001058124"/>
    </source>
</evidence>
<keyword evidence="1" id="KW-0472">Membrane</keyword>
<feature type="transmembrane region" description="Helical" evidence="1">
    <location>
        <begin position="7"/>
        <end position="24"/>
    </location>
</feature>
<dbReference type="Proteomes" id="UP001058124">
    <property type="component" value="Unassembled WGS sequence"/>
</dbReference>
<gene>
    <name evidence="2" type="ORF">SOASR030_19950</name>
</gene>
<name>A0AAV5N4P2_9GAMM</name>
<sequence>MPFRPVVIIQALTALAIIGYPFAVYFGLSYWGVAVLAPLLIALFAARLVLARGKVRQLTWLMKAFSALGLLLALASWLLKQNHWLFYYPVVVNILLLTLFGLSLLRPPTLVERLARLTEPDLPPEGVRYTRNVTKVWCWFFIFNGGVALFTCLYNDIEIWTMYNGAISYFLMGTLMGVEWIIRKRLTRT</sequence>
<feature type="transmembrane region" description="Helical" evidence="1">
    <location>
        <begin position="61"/>
        <end position="79"/>
    </location>
</feature>
<keyword evidence="1" id="KW-0812">Transmembrane</keyword>
<feature type="transmembrane region" description="Helical" evidence="1">
    <location>
        <begin position="163"/>
        <end position="182"/>
    </location>
</feature>
<dbReference type="RefSeq" id="WP_027273825.1">
    <property type="nucleotide sequence ID" value="NZ_BRLH01000003.1"/>
</dbReference>